<evidence type="ECO:0000256" key="4">
    <source>
        <dbReference type="ARBA" id="ARBA00022989"/>
    </source>
</evidence>
<dbReference type="PANTHER" id="PTHR35007:SF4">
    <property type="entry name" value="CONSERVED TRANSMEMBRANE PROTEIN-RELATED"/>
    <property type="match status" value="1"/>
</dbReference>
<dbReference type="GO" id="GO:0005886">
    <property type="term" value="C:plasma membrane"/>
    <property type="evidence" value="ECO:0007669"/>
    <property type="project" value="UniProtKB-SubCell"/>
</dbReference>
<reference evidence="7 8" key="1">
    <citation type="submission" date="2018-11" db="EMBL/GenBank/DDBJ databases">
        <title>Complete genome sequence of Paenibacillus baekrokdamisoli strain KCTC 33723.</title>
        <authorList>
            <person name="Kang S.W."/>
            <person name="Lee K.C."/>
            <person name="Kim K.K."/>
            <person name="Kim J.S."/>
            <person name="Kim D.S."/>
            <person name="Ko S.H."/>
            <person name="Yang S.H."/>
            <person name="Lee J.S."/>
        </authorList>
    </citation>
    <scope>NUCLEOTIDE SEQUENCE [LARGE SCALE GENOMIC DNA]</scope>
    <source>
        <strain evidence="7 8">KCTC 33723</strain>
    </source>
</reference>
<evidence type="ECO:0000256" key="2">
    <source>
        <dbReference type="ARBA" id="ARBA00022475"/>
    </source>
</evidence>
<dbReference type="Gene3D" id="1.20.81.30">
    <property type="entry name" value="Type II secretion system (T2SS), domain F"/>
    <property type="match status" value="1"/>
</dbReference>
<dbReference type="PANTHER" id="PTHR35007">
    <property type="entry name" value="INTEGRAL MEMBRANE PROTEIN-RELATED"/>
    <property type="match status" value="1"/>
</dbReference>
<keyword evidence="5" id="KW-0472">Membrane</keyword>
<dbReference type="RefSeq" id="WP_125665184.1">
    <property type="nucleotide sequence ID" value="NZ_AP019308.1"/>
</dbReference>
<feature type="domain" description="Type II secretion system protein GspF" evidence="6">
    <location>
        <begin position="156"/>
        <end position="285"/>
    </location>
</feature>
<sequence length="293" mass="32752">MAVLIGILLTMIWVIGFVICEHDSEQFGLMKIDNEALNNPSVRRLIILPMRLLLERSGIFDRLQPFMAALHSKLYVLCGAGWSVEATKQFASLAIGCGYAAAISGAWLSVLSGEQILLYLGLLLGFVIPTAKWRDTHSKFDQRKQDILLIIPEVLSKLMLLLGAGETVQRALIRCAERKEEKLENSFLIELRRMNEEVRNGESFSTAMEAFSRRCAVQEVSLFTTTILLNYRRGGDRLVLSLKELSYSLWEKRKAVARSRGEEASTKLVFPLVGIFLILMALVASPAILMMGG</sequence>
<keyword evidence="4" id="KW-1133">Transmembrane helix</keyword>
<gene>
    <name evidence="7" type="ORF">Back11_61160</name>
</gene>
<evidence type="ECO:0000313" key="7">
    <source>
        <dbReference type="EMBL" id="BBH24771.1"/>
    </source>
</evidence>
<proteinExistence type="predicted"/>
<keyword evidence="8" id="KW-1185">Reference proteome</keyword>
<dbReference type="InterPro" id="IPR018076">
    <property type="entry name" value="T2SS_GspF_dom"/>
</dbReference>
<name>A0A3G9JFU6_9BACL</name>
<dbReference type="AlphaFoldDB" id="A0A3G9JFU6"/>
<dbReference type="Pfam" id="PF00482">
    <property type="entry name" value="T2SSF"/>
    <property type="match status" value="1"/>
</dbReference>
<evidence type="ECO:0000259" key="6">
    <source>
        <dbReference type="Pfam" id="PF00482"/>
    </source>
</evidence>
<keyword evidence="2" id="KW-1003">Cell membrane</keyword>
<accession>A0A3G9JFU6</accession>
<protein>
    <recommendedName>
        <fullName evidence="6">Type II secretion system protein GspF domain-containing protein</fullName>
    </recommendedName>
</protein>
<keyword evidence="3" id="KW-0812">Transmembrane</keyword>
<dbReference type="KEGG" id="pbk:Back11_61160"/>
<dbReference type="OrthoDB" id="9793966at2"/>
<organism evidence="7 8">
    <name type="scientific">Paenibacillus baekrokdamisoli</name>
    <dbReference type="NCBI Taxonomy" id="1712516"/>
    <lineage>
        <taxon>Bacteria</taxon>
        <taxon>Bacillati</taxon>
        <taxon>Bacillota</taxon>
        <taxon>Bacilli</taxon>
        <taxon>Bacillales</taxon>
        <taxon>Paenibacillaceae</taxon>
        <taxon>Paenibacillus</taxon>
    </lineage>
</organism>
<evidence type="ECO:0000256" key="3">
    <source>
        <dbReference type="ARBA" id="ARBA00022692"/>
    </source>
</evidence>
<dbReference type="InterPro" id="IPR042094">
    <property type="entry name" value="T2SS_GspF_sf"/>
</dbReference>
<evidence type="ECO:0000256" key="5">
    <source>
        <dbReference type="ARBA" id="ARBA00023136"/>
    </source>
</evidence>
<evidence type="ECO:0000313" key="8">
    <source>
        <dbReference type="Proteomes" id="UP000275368"/>
    </source>
</evidence>
<evidence type="ECO:0000256" key="1">
    <source>
        <dbReference type="ARBA" id="ARBA00004651"/>
    </source>
</evidence>
<dbReference type="EMBL" id="AP019308">
    <property type="protein sequence ID" value="BBH24771.1"/>
    <property type="molecule type" value="Genomic_DNA"/>
</dbReference>
<dbReference type="Proteomes" id="UP000275368">
    <property type="component" value="Chromosome"/>
</dbReference>
<comment type="subcellular location">
    <subcellularLocation>
        <location evidence="1">Cell membrane</location>
        <topology evidence="1">Multi-pass membrane protein</topology>
    </subcellularLocation>
</comment>